<evidence type="ECO:0000256" key="1">
    <source>
        <dbReference type="ARBA" id="ARBA00004141"/>
    </source>
</evidence>
<organism evidence="7 8">
    <name type="scientific">Roseovarius nubinhibens</name>
    <dbReference type="NCBI Taxonomy" id="314263"/>
    <lineage>
        <taxon>Bacteria</taxon>
        <taxon>Pseudomonadati</taxon>
        <taxon>Pseudomonadota</taxon>
        <taxon>Alphaproteobacteria</taxon>
        <taxon>Rhodobacterales</taxon>
        <taxon>Roseobacteraceae</taxon>
        <taxon>Roseovarius</taxon>
    </lineage>
</organism>
<dbReference type="Pfam" id="PF00999">
    <property type="entry name" value="Na_H_Exchanger"/>
    <property type="match status" value="1"/>
</dbReference>
<dbReference type="AlphaFoldDB" id="A0A348WHL3"/>
<dbReference type="InterPro" id="IPR038770">
    <property type="entry name" value="Na+/solute_symporter_sf"/>
</dbReference>
<dbReference type="InterPro" id="IPR006153">
    <property type="entry name" value="Cation/H_exchanger_TM"/>
</dbReference>
<evidence type="ECO:0000313" key="8">
    <source>
        <dbReference type="Proteomes" id="UP000264719"/>
    </source>
</evidence>
<feature type="transmembrane region" description="Helical" evidence="5">
    <location>
        <begin position="30"/>
        <end position="48"/>
    </location>
</feature>
<evidence type="ECO:0000313" key="7">
    <source>
        <dbReference type="EMBL" id="HAR54025.1"/>
    </source>
</evidence>
<dbReference type="GO" id="GO:0005886">
    <property type="term" value="C:plasma membrane"/>
    <property type="evidence" value="ECO:0007669"/>
    <property type="project" value="TreeGrafter"/>
</dbReference>
<evidence type="ECO:0000256" key="5">
    <source>
        <dbReference type="SAM" id="Phobius"/>
    </source>
</evidence>
<protein>
    <submittedName>
        <fullName evidence="7">Potassium transporter</fullName>
    </submittedName>
</protein>
<dbReference type="PANTHER" id="PTHR46157:SF4">
    <property type="entry name" value="K(+) EFFLUX ANTIPORTER 3, CHLOROPLASTIC"/>
    <property type="match status" value="1"/>
</dbReference>
<comment type="subcellular location">
    <subcellularLocation>
        <location evidence="1">Membrane</location>
        <topology evidence="1">Multi-pass membrane protein</topology>
    </subcellularLocation>
</comment>
<accession>A0A348WHL3</accession>
<dbReference type="EMBL" id="DMVW01000185">
    <property type="protein sequence ID" value="HAR54025.1"/>
    <property type="molecule type" value="Genomic_DNA"/>
</dbReference>
<evidence type="ECO:0000256" key="4">
    <source>
        <dbReference type="ARBA" id="ARBA00023136"/>
    </source>
</evidence>
<dbReference type="GO" id="GO:0015297">
    <property type="term" value="F:antiporter activity"/>
    <property type="evidence" value="ECO:0007669"/>
    <property type="project" value="InterPro"/>
</dbReference>
<dbReference type="Proteomes" id="UP000264719">
    <property type="component" value="Unassembled WGS sequence"/>
</dbReference>
<name>A0A348WHL3_9RHOB</name>
<dbReference type="PANTHER" id="PTHR46157">
    <property type="entry name" value="K(+) EFFLUX ANTIPORTER 3, CHLOROPLASTIC"/>
    <property type="match status" value="1"/>
</dbReference>
<keyword evidence="4 5" id="KW-0472">Membrane</keyword>
<feature type="non-terminal residue" evidence="7">
    <location>
        <position position="66"/>
    </location>
</feature>
<evidence type="ECO:0000259" key="6">
    <source>
        <dbReference type="Pfam" id="PF00999"/>
    </source>
</evidence>
<feature type="transmembrane region" description="Helical" evidence="5">
    <location>
        <begin position="6"/>
        <end position="23"/>
    </location>
</feature>
<evidence type="ECO:0000256" key="3">
    <source>
        <dbReference type="ARBA" id="ARBA00022989"/>
    </source>
</evidence>
<gene>
    <name evidence="7" type="ORF">DCS45_19425</name>
</gene>
<proteinExistence type="predicted"/>
<feature type="domain" description="Cation/H+ exchanger transmembrane" evidence="6">
    <location>
        <begin position="13"/>
        <end position="66"/>
    </location>
</feature>
<reference evidence="7 8" key="1">
    <citation type="journal article" date="2018" name="Nat. Biotechnol.">
        <title>A standardized bacterial taxonomy based on genome phylogeny substantially revises the tree of life.</title>
        <authorList>
            <person name="Parks D.H."/>
            <person name="Chuvochina M."/>
            <person name="Waite D.W."/>
            <person name="Rinke C."/>
            <person name="Skarshewski A."/>
            <person name="Chaumeil P.A."/>
            <person name="Hugenholtz P."/>
        </authorList>
    </citation>
    <scope>NUCLEOTIDE SEQUENCE [LARGE SCALE GENOMIC DNA]</scope>
    <source>
        <strain evidence="7">UBA9169</strain>
    </source>
</reference>
<sequence>MEGMLFQATIYLVAAVIAVPLASRLGLGSVLGYIAAGILIGPVLGLVGHETHDLQHVGEFGVVMML</sequence>
<keyword evidence="3 5" id="KW-1133">Transmembrane helix</keyword>
<comment type="caution">
    <text evidence="7">The sequence shown here is derived from an EMBL/GenBank/DDBJ whole genome shotgun (WGS) entry which is preliminary data.</text>
</comment>
<evidence type="ECO:0000256" key="2">
    <source>
        <dbReference type="ARBA" id="ARBA00022692"/>
    </source>
</evidence>
<dbReference type="Gene3D" id="1.20.1530.20">
    <property type="match status" value="1"/>
</dbReference>
<dbReference type="GO" id="GO:1902600">
    <property type="term" value="P:proton transmembrane transport"/>
    <property type="evidence" value="ECO:0007669"/>
    <property type="project" value="InterPro"/>
</dbReference>
<keyword evidence="2 5" id="KW-0812">Transmembrane</keyword>